<evidence type="ECO:0000313" key="1">
    <source>
        <dbReference type="EMBL" id="MFM1725092.1"/>
    </source>
</evidence>
<dbReference type="PRINTS" id="PR00080">
    <property type="entry name" value="SDRFAMILY"/>
</dbReference>
<dbReference type="SUPFAM" id="SSF51735">
    <property type="entry name" value="NAD(P)-binding Rossmann-fold domains"/>
    <property type="match status" value="1"/>
</dbReference>
<keyword evidence="2" id="KW-1185">Reference proteome</keyword>
<protein>
    <submittedName>
        <fullName evidence="1">SDR family oxidoreductase</fullName>
    </submittedName>
</protein>
<dbReference type="InterPro" id="IPR002347">
    <property type="entry name" value="SDR_fam"/>
</dbReference>
<dbReference type="RefSeq" id="WP_420165591.1">
    <property type="nucleotide sequence ID" value="NZ_JBDLNV010000006.1"/>
</dbReference>
<reference evidence="1 2" key="1">
    <citation type="submission" date="2023-11" db="EMBL/GenBank/DDBJ databases">
        <authorList>
            <person name="Val-Calvo J."/>
            <person name="Scortti M."/>
            <person name="Vazquez-Boland J."/>
        </authorList>
    </citation>
    <scope>NUCLEOTIDE SEQUENCE [LARGE SCALE GENOMIC DNA]</scope>
    <source>
        <strain evidence="1 2">PAM 2766</strain>
    </source>
</reference>
<dbReference type="Pfam" id="PF13561">
    <property type="entry name" value="adh_short_C2"/>
    <property type="match status" value="1"/>
</dbReference>
<dbReference type="NCBIfam" id="NF005909">
    <property type="entry name" value="PRK07890.1"/>
    <property type="match status" value="1"/>
</dbReference>
<dbReference type="InterPro" id="IPR036291">
    <property type="entry name" value="NAD(P)-bd_dom_sf"/>
</dbReference>
<proteinExistence type="predicted"/>
<evidence type="ECO:0000313" key="2">
    <source>
        <dbReference type="Proteomes" id="UP001629745"/>
    </source>
</evidence>
<dbReference type="PANTHER" id="PTHR43975">
    <property type="entry name" value="ZGC:101858"/>
    <property type="match status" value="1"/>
</dbReference>
<name>A0ABW9FHR6_9NOCA</name>
<dbReference type="Gene3D" id="3.40.50.720">
    <property type="entry name" value="NAD(P)-binding Rossmann-like Domain"/>
    <property type="match status" value="1"/>
</dbReference>
<sequence length="272" mass="28755">MTAETTVSATPKPLPMLEDKVVVVSGVGPGLGRSIAVRSALAGAKVVLAARTESRLTAVADEVRALGGTALCVPTDLTDGESVSALADAALSEFGRVDALVNNAFVQPPHERLLDAEFDSVRQGMDINLLAALDLTRKLAPALIESQGSVVMINSVVLRNQLPSMGAYRIMKSGLLALARGLSVELGPLGVRVNSVAPGYIWADSVKRMFEKQAAARDVPFQQVYDEVAADTDLRRLPEPDDIANTVVFLSSDYARAIAGQCVDVNCGHTHH</sequence>
<organism evidence="1 2">
    <name type="scientific">Rhodococcus parequi</name>
    <dbReference type="NCBI Taxonomy" id="3137122"/>
    <lineage>
        <taxon>Bacteria</taxon>
        <taxon>Bacillati</taxon>
        <taxon>Actinomycetota</taxon>
        <taxon>Actinomycetes</taxon>
        <taxon>Mycobacteriales</taxon>
        <taxon>Nocardiaceae</taxon>
        <taxon>Rhodococcus</taxon>
    </lineage>
</organism>
<dbReference type="PRINTS" id="PR00081">
    <property type="entry name" value="GDHRDH"/>
</dbReference>
<gene>
    <name evidence="1" type="ORF">ABEU20_003691</name>
</gene>
<dbReference type="EMBL" id="JBDLNV010000006">
    <property type="protein sequence ID" value="MFM1725092.1"/>
    <property type="molecule type" value="Genomic_DNA"/>
</dbReference>
<dbReference type="CDD" id="cd05233">
    <property type="entry name" value="SDR_c"/>
    <property type="match status" value="1"/>
</dbReference>
<accession>A0ABW9FHR6</accession>
<dbReference type="PANTHER" id="PTHR43975:SF2">
    <property type="entry name" value="EG:BACR7A4.14 PROTEIN-RELATED"/>
    <property type="match status" value="1"/>
</dbReference>
<dbReference type="Proteomes" id="UP001629745">
    <property type="component" value="Unassembled WGS sequence"/>
</dbReference>
<comment type="caution">
    <text evidence="1">The sequence shown here is derived from an EMBL/GenBank/DDBJ whole genome shotgun (WGS) entry which is preliminary data.</text>
</comment>